<reference evidence="1" key="1">
    <citation type="submission" date="2022-08" db="EMBL/GenBank/DDBJ databases">
        <title>Genomic characterization and comparative genomic analysis of a strain of klebsiella michiganensis carrying blaKPC-2 isolated from the blood of children with very preterm bloodstream infection.</title>
        <authorList>
            <person name="Zhang N."/>
        </authorList>
    </citation>
    <scope>NUCLEOTIDE SEQUENCE</scope>
    <source>
        <strain evidence="1">BSI-KPN166</strain>
    </source>
</reference>
<evidence type="ECO:0000313" key="2">
    <source>
        <dbReference type="Proteomes" id="UP001060345"/>
    </source>
</evidence>
<organism evidence="1 2">
    <name type="scientific">Klebsiella michiganensis</name>
    <dbReference type="NCBI Taxonomy" id="1134687"/>
    <lineage>
        <taxon>Bacteria</taxon>
        <taxon>Pseudomonadati</taxon>
        <taxon>Pseudomonadota</taxon>
        <taxon>Gammaproteobacteria</taxon>
        <taxon>Enterobacterales</taxon>
        <taxon>Enterobacteriaceae</taxon>
        <taxon>Klebsiella/Raoultella group</taxon>
        <taxon>Klebsiella</taxon>
    </lineage>
</organism>
<name>A0AAX3CR62_9ENTR</name>
<dbReference type="Proteomes" id="UP001060345">
    <property type="component" value="Chromosome"/>
</dbReference>
<dbReference type="RefSeq" id="WP_045411026.1">
    <property type="nucleotide sequence ID" value="NZ_CP102103.1"/>
</dbReference>
<evidence type="ECO:0000313" key="1">
    <source>
        <dbReference type="EMBL" id="UWZ73562.1"/>
    </source>
</evidence>
<dbReference type="AlphaFoldDB" id="A0AAX3CR62"/>
<accession>A0AAX3CR62</accession>
<gene>
    <name evidence="1" type="ORF">NP224_25860</name>
</gene>
<protein>
    <submittedName>
        <fullName evidence="1">Uncharacterized protein</fullName>
    </submittedName>
</protein>
<proteinExistence type="predicted"/>
<sequence>MKQAKKIHAMKVAEYRSYITMFKVYWDGLQGCCSDAERYVWRGRAITQLNKVASLPCPRATPGDREKFERACERLQQCIDRITPEGQWHDCINQKK</sequence>
<dbReference type="EMBL" id="CP102103">
    <property type="protein sequence ID" value="UWZ73562.1"/>
    <property type="molecule type" value="Genomic_DNA"/>
</dbReference>